<gene>
    <name evidence="7" type="ORF">METZ01_LOCUS176037</name>
</gene>
<keyword evidence="6" id="KW-0671">Queuosine biosynthesis</keyword>
<evidence type="ECO:0000256" key="3">
    <source>
        <dbReference type="ARBA" id="ARBA00022490"/>
    </source>
</evidence>
<dbReference type="PANTHER" id="PTHR30307">
    <property type="entry name" value="S-ADENOSYLMETHIONINE:TRNA RIBOSYLTRANSFERASE-ISOMERASE"/>
    <property type="match status" value="1"/>
</dbReference>
<reference evidence="7" key="1">
    <citation type="submission" date="2018-05" db="EMBL/GenBank/DDBJ databases">
        <authorList>
            <person name="Lanie J.A."/>
            <person name="Ng W.-L."/>
            <person name="Kazmierczak K.M."/>
            <person name="Andrzejewski T.M."/>
            <person name="Davidsen T.M."/>
            <person name="Wayne K.J."/>
            <person name="Tettelin H."/>
            <person name="Glass J.I."/>
            <person name="Rusch D."/>
            <person name="Podicherti R."/>
            <person name="Tsui H.-C.T."/>
            <person name="Winkler M.E."/>
        </authorList>
    </citation>
    <scope>NUCLEOTIDE SEQUENCE</scope>
</reference>
<sequence length="345" mass="38410">MKSSIFDYELSSDRIAQTPTNRRSASRLLDFEVDGSIRDRYFSDLPSMLDSNDLLVLNNTWVLSARMFARKAPSGGQVEILIERQIGDDQCLAQIRASKGPTVGTCLVTSMGSKFVTEGRDGPFYRLRIESKEGLAVVLDREGEVPLPPYIRRSPNRDDRSRYQTIYATVPGAIAAPTAGLHFDKVLFSTLKQRGITTEFITLHVGAGTFQPIRAEHVRDHQMHSEWISVPERVIEAVERTRRRGGRVVAVGTTVVRALESAARTGELISMEGDTDLYIIPGFDFRVVDTLITNFHLPKSSLLVLVSAFAGLEAVQKIYSHAIDKGYRFYSYGDAMCVQKAGTRS</sequence>
<keyword evidence="3" id="KW-0963">Cytoplasm</keyword>
<dbReference type="HAMAP" id="MF_00113">
    <property type="entry name" value="QueA"/>
    <property type="match status" value="1"/>
</dbReference>
<dbReference type="NCBIfam" id="TIGR00113">
    <property type="entry name" value="queA"/>
    <property type="match status" value="1"/>
</dbReference>
<dbReference type="Pfam" id="PF02547">
    <property type="entry name" value="Queuosine_synth"/>
    <property type="match status" value="1"/>
</dbReference>
<dbReference type="FunFam" id="3.40.1780.10:FF:000001">
    <property type="entry name" value="S-adenosylmethionine:tRNA ribosyltransferase-isomerase"/>
    <property type="match status" value="1"/>
</dbReference>
<proteinExistence type="inferred from homology"/>
<organism evidence="7">
    <name type="scientific">marine metagenome</name>
    <dbReference type="NCBI Taxonomy" id="408172"/>
    <lineage>
        <taxon>unclassified sequences</taxon>
        <taxon>metagenomes</taxon>
        <taxon>ecological metagenomes</taxon>
    </lineage>
</organism>
<dbReference type="Gene3D" id="2.40.10.240">
    <property type="entry name" value="QueA-like"/>
    <property type="match status" value="1"/>
</dbReference>
<evidence type="ECO:0000256" key="2">
    <source>
        <dbReference type="ARBA" id="ARBA00011245"/>
    </source>
</evidence>
<evidence type="ECO:0000256" key="5">
    <source>
        <dbReference type="ARBA" id="ARBA00022691"/>
    </source>
</evidence>
<keyword evidence="5" id="KW-0949">S-adenosyl-L-methionine</keyword>
<dbReference type="SUPFAM" id="SSF111337">
    <property type="entry name" value="QueA-like"/>
    <property type="match status" value="1"/>
</dbReference>
<evidence type="ECO:0000256" key="1">
    <source>
        <dbReference type="ARBA" id="ARBA00004496"/>
    </source>
</evidence>
<dbReference type="GO" id="GO:0051075">
    <property type="term" value="F:S-adenosylmethionine:tRNA ribosyltransferase-isomerase activity"/>
    <property type="evidence" value="ECO:0007669"/>
    <property type="project" value="TreeGrafter"/>
</dbReference>
<evidence type="ECO:0000256" key="4">
    <source>
        <dbReference type="ARBA" id="ARBA00022679"/>
    </source>
</evidence>
<dbReference type="EMBL" id="UINC01033617">
    <property type="protein sequence ID" value="SVB23183.1"/>
    <property type="molecule type" value="Genomic_DNA"/>
</dbReference>
<dbReference type="InterPro" id="IPR003699">
    <property type="entry name" value="QueA"/>
</dbReference>
<comment type="subcellular location">
    <subcellularLocation>
        <location evidence="1">Cytoplasm</location>
    </subcellularLocation>
</comment>
<dbReference type="AlphaFoldDB" id="A0A382CD13"/>
<dbReference type="InterPro" id="IPR036100">
    <property type="entry name" value="QueA_sf"/>
</dbReference>
<comment type="subunit">
    <text evidence="2">Monomer.</text>
</comment>
<dbReference type="Gene3D" id="3.40.1780.10">
    <property type="entry name" value="QueA-like"/>
    <property type="match status" value="1"/>
</dbReference>
<dbReference type="GO" id="GO:0005737">
    <property type="term" value="C:cytoplasm"/>
    <property type="evidence" value="ECO:0007669"/>
    <property type="project" value="UniProtKB-SubCell"/>
</dbReference>
<keyword evidence="4" id="KW-0808">Transferase</keyword>
<name>A0A382CD13_9ZZZZ</name>
<evidence type="ECO:0000313" key="7">
    <source>
        <dbReference type="EMBL" id="SVB23183.1"/>
    </source>
</evidence>
<evidence type="ECO:0000256" key="6">
    <source>
        <dbReference type="ARBA" id="ARBA00022785"/>
    </source>
</evidence>
<dbReference type="GO" id="GO:0008616">
    <property type="term" value="P:tRNA queuosine(34) biosynthetic process"/>
    <property type="evidence" value="ECO:0007669"/>
    <property type="project" value="UniProtKB-KW"/>
</dbReference>
<protein>
    <recommendedName>
        <fullName evidence="8">S-adenosylmethionine:tRNA ribosyltransferase-isomerase</fullName>
    </recommendedName>
</protein>
<dbReference type="PANTHER" id="PTHR30307:SF0">
    <property type="entry name" value="S-ADENOSYLMETHIONINE:TRNA RIBOSYLTRANSFERASE-ISOMERASE"/>
    <property type="match status" value="1"/>
</dbReference>
<dbReference type="InterPro" id="IPR042118">
    <property type="entry name" value="QueA_dom1"/>
</dbReference>
<dbReference type="NCBIfam" id="NF001140">
    <property type="entry name" value="PRK00147.1"/>
    <property type="match status" value="1"/>
</dbReference>
<dbReference type="InterPro" id="IPR042119">
    <property type="entry name" value="QueA_dom2"/>
</dbReference>
<evidence type="ECO:0008006" key="8">
    <source>
        <dbReference type="Google" id="ProtNLM"/>
    </source>
</evidence>
<accession>A0A382CD13</accession>